<dbReference type="GO" id="GO:0019887">
    <property type="term" value="F:protein kinase regulator activity"/>
    <property type="evidence" value="ECO:0007669"/>
    <property type="project" value="TreeGrafter"/>
</dbReference>
<dbReference type="GO" id="GO:0016208">
    <property type="term" value="F:AMP binding"/>
    <property type="evidence" value="ECO:0007669"/>
    <property type="project" value="TreeGrafter"/>
</dbReference>
<evidence type="ECO:0000313" key="7">
    <source>
        <dbReference type="EMBL" id="KAG0717621.1"/>
    </source>
</evidence>
<protein>
    <submittedName>
        <fullName evidence="7">5'-AMP-activated protein kinase subunit gamma-1</fullName>
    </submittedName>
</protein>
<dbReference type="Proteomes" id="UP000770661">
    <property type="component" value="Unassembled WGS sequence"/>
</dbReference>
<dbReference type="AlphaFoldDB" id="A0A8J4Y5F7"/>
<keyword evidence="3" id="KW-0129">CBS domain</keyword>
<dbReference type="GO" id="GO:0005634">
    <property type="term" value="C:nucleus"/>
    <property type="evidence" value="ECO:0007669"/>
    <property type="project" value="TreeGrafter"/>
</dbReference>
<dbReference type="EMBL" id="JACEEZ010017345">
    <property type="protein sequence ID" value="KAG0717621.1"/>
    <property type="molecule type" value="Genomic_DNA"/>
</dbReference>
<keyword evidence="8" id="KW-1185">Reference proteome</keyword>
<comment type="caution">
    <text evidence="7">The sequence shown here is derived from an EMBL/GenBank/DDBJ whole genome shotgun (WGS) entry which is preliminary data.</text>
</comment>
<feature type="region of interest" description="Disordered" evidence="5">
    <location>
        <begin position="159"/>
        <end position="360"/>
    </location>
</feature>
<dbReference type="InterPro" id="IPR046342">
    <property type="entry name" value="CBS_dom_sf"/>
</dbReference>
<dbReference type="GO" id="GO:0016301">
    <property type="term" value="F:kinase activity"/>
    <property type="evidence" value="ECO:0007669"/>
    <property type="project" value="UniProtKB-KW"/>
</dbReference>
<comment type="subunit">
    <text evidence="4">AMPK is a heterotrimer of an alpha catalytic subunit (PRKAA1 or PRKAA2), a beta (PRKAB1 or PRKAB2) and a gamma non-catalytic subunits (PRKAG1, PRKAG2 or PRKAG3). Interacts with FNIP1 and FNIP2.</text>
</comment>
<keyword evidence="2" id="KW-0677">Repeat</keyword>
<evidence type="ECO:0000256" key="1">
    <source>
        <dbReference type="ARBA" id="ARBA00006750"/>
    </source>
</evidence>
<feature type="compositionally biased region" description="Low complexity" evidence="5">
    <location>
        <begin position="276"/>
        <end position="322"/>
    </location>
</feature>
<feature type="compositionally biased region" description="Low complexity" evidence="5">
    <location>
        <begin position="418"/>
        <end position="429"/>
    </location>
</feature>
<feature type="region of interest" description="Disordered" evidence="5">
    <location>
        <begin position="520"/>
        <end position="546"/>
    </location>
</feature>
<dbReference type="SUPFAM" id="SSF54631">
    <property type="entry name" value="CBS-domain pair"/>
    <property type="match status" value="1"/>
</dbReference>
<feature type="compositionally biased region" description="Basic residues" evidence="5">
    <location>
        <begin position="131"/>
        <end position="140"/>
    </location>
</feature>
<feature type="region of interest" description="Disordered" evidence="5">
    <location>
        <begin position="124"/>
        <end position="144"/>
    </location>
</feature>
<feature type="region of interest" description="Disordered" evidence="5">
    <location>
        <begin position="410"/>
        <end position="500"/>
    </location>
</feature>
<comment type="similarity">
    <text evidence="1">Belongs to the 5'-AMP-activated protein kinase gamma subunit family.</text>
</comment>
<evidence type="ECO:0000256" key="4">
    <source>
        <dbReference type="ARBA" id="ARBA00025878"/>
    </source>
</evidence>
<feature type="region of interest" description="Disordered" evidence="5">
    <location>
        <begin position="72"/>
        <end position="111"/>
    </location>
</feature>
<feature type="domain" description="CBS" evidence="6">
    <location>
        <begin position="835"/>
        <end position="884"/>
    </location>
</feature>
<evidence type="ECO:0000256" key="2">
    <source>
        <dbReference type="ARBA" id="ARBA00022737"/>
    </source>
</evidence>
<organism evidence="7 8">
    <name type="scientific">Chionoecetes opilio</name>
    <name type="common">Atlantic snow crab</name>
    <name type="synonym">Cancer opilio</name>
    <dbReference type="NCBI Taxonomy" id="41210"/>
    <lineage>
        <taxon>Eukaryota</taxon>
        <taxon>Metazoa</taxon>
        <taxon>Ecdysozoa</taxon>
        <taxon>Arthropoda</taxon>
        <taxon>Crustacea</taxon>
        <taxon>Multicrustacea</taxon>
        <taxon>Malacostraca</taxon>
        <taxon>Eumalacostraca</taxon>
        <taxon>Eucarida</taxon>
        <taxon>Decapoda</taxon>
        <taxon>Pleocyemata</taxon>
        <taxon>Brachyura</taxon>
        <taxon>Eubrachyura</taxon>
        <taxon>Majoidea</taxon>
        <taxon>Majidae</taxon>
        <taxon>Chionoecetes</taxon>
    </lineage>
</organism>
<feature type="compositionally biased region" description="Low complexity" evidence="5">
    <location>
        <begin position="681"/>
        <end position="706"/>
    </location>
</feature>
<feature type="region of interest" description="Disordered" evidence="5">
    <location>
        <begin position="622"/>
        <end position="659"/>
    </location>
</feature>
<dbReference type="Gene3D" id="3.10.580.10">
    <property type="entry name" value="CBS-domain"/>
    <property type="match status" value="1"/>
</dbReference>
<feature type="compositionally biased region" description="Polar residues" evidence="5">
    <location>
        <begin position="168"/>
        <end position="178"/>
    </location>
</feature>
<dbReference type="GO" id="GO:0019901">
    <property type="term" value="F:protein kinase binding"/>
    <property type="evidence" value="ECO:0007669"/>
    <property type="project" value="TreeGrafter"/>
</dbReference>
<dbReference type="SMART" id="SM00116">
    <property type="entry name" value="CBS"/>
    <property type="match status" value="1"/>
</dbReference>
<evidence type="ECO:0000259" key="6">
    <source>
        <dbReference type="SMART" id="SM00116"/>
    </source>
</evidence>
<dbReference type="GO" id="GO:0031588">
    <property type="term" value="C:nucleotide-activated protein kinase complex"/>
    <property type="evidence" value="ECO:0007669"/>
    <property type="project" value="TreeGrafter"/>
</dbReference>
<feature type="compositionally biased region" description="Basic and acidic residues" evidence="5">
    <location>
        <begin position="325"/>
        <end position="336"/>
    </location>
</feature>
<dbReference type="GO" id="GO:0005737">
    <property type="term" value="C:cytoplasm"/>
    <property type="evidence" value="ECO:0007669"/>
    <property type="project" value="TreeGrafter"/>
</dbReference>
<proteinExistence type="inferred from homology"/>
<feature type="compositionally biased region" description="Basic and acidic residues" evidence="5">
    <location>
        <begin position="520"/>
        <end position="530"/>
    </location>
</feature>
<keyword evidence="7" id="KW-0418">Kinase</keyword>
<keyword evidence="7" id="KW-0808">Transferase</keyword>
<sequence length="907" mass="97550">MASHVSHHVLSLLRNALNGGPSGRAGCGGGGCKGSGVGVLGRHIGVVMDSQDHLVFAGLPIPPIICTPDAEGTHAPFFPEPESHAKASHSRRGSYDASKKPPLGDRTDSPLKQRGEKLLHTLLHPLDSFHHHQHKRRSRSRSNSLCSDLGEAELEDAALTASKKPLTRSLTPDPNANTRTKEKRPLTRSLTPDPNGNRPQEKRPLQRSLTPDPNGNRPQDKRPLQRSLTPEPPNLRHKEKKKASRSSSHDPAPWPVYRPAARQRARPNHLFLTIPTTTTTTTAAPQDGSHSSSSSSGSISGSSSYDSLGSPSWHSAASSHSIPPHHHDPDPHDPRGRRSPSPLLFLERGPQPWVPPAGHTLQVPLTQSLSLSLGAGQPRGSPVGPRKSVPCDASQSAYVLKLRQGLCSGGGGGGGRSHGALHAAAAVGRRSSEPARHPKRSLTLEPPRQPPEAMARSVGDDDSWDAFWSGGDDGPDGNVSSSQNPAVCERRRATSVSGLKPSSSVEKLYTIYDQIIKEGQLRRHSSETDRRRHGSGSTPAPYMRGEMDPNQAAMLFRDSRGLPYADPFLENISRSDLDATVVISLGTARQATTVPIARGINSERKTCQNTQECTRNSELKAVASVEPPSASVEPPSASVEPPSASVESPSASVESPSASVESRVLLESRCLRRPPVPPRIPSASVEPPSASVEPPSASVEPPSASVDPPNTAAMSLCLYTYSNYLTPHFDDDEAVYPLSMIQVFEPICKADADEFLSTLRVATLVHCKLRVALAVATLVSLLNKASAPPACRRPPHTSCQHRLKLSNLIEEDETQIFVKFFKFHQTYDLIPISAKLVVFDTRLQVKKAFFALVYNGVRAAPLWDSARQQFVGMLTITDFIPHPAELLQLTQPQDGGAGGAPAGDLEE</sequence>
<dbReference type="InterPro" id="IPR000644">
    <property type="entry name" value="CBS_dom"/>
</dbReference>
<gene>
    <name evidence="7" type="primary">Prkag1</name>
    <name evidence="7" type="ORF">GWK47_054060</name>
</gene>
<feature type="region of interest" description="Disordered" evidence="5">
    <location>
        <begin position="675"/>
        <end position="706"/>
    </location>
</feature>
<reference evidence="7" key="1">
    <citation type="submission" date="2020-07" db="EMBL/GenBank/DDBJ databases">
        <title>The High-quality genome of the commercially important snow crab, Chionoecetes opilio.</title>
        <authorList>
            <person name="Jeong J.-H."/>
            <person name="Ryu S."/>
        </authorList>
    </citation>
    <scope>NUCLEOTIDE SEQUENCE</scope>
    <source>
        <strain evidence="7">MADBK_172401_WGS</strain>
        <tissue evidence="7">Digestive gland</tissue>
    </source>
</reference>
<name>A0A8J4Y5F7_CHIOP</name>
<feature type="compositionally biased region" description="Polar residues" evidence="5">
    <location>
        <begin position="188"/>
        <end position="198"/>
    </location>
</feature>
<evidence type="ECO:0000313" key="8">
    <source>
        <dbReference type="Proteomes" id="UP000770661"/>
    </source>
</evidence>
<feature type="compositionally biased region" description="Polar residues" evidence="5">
    <location>
        <begin position="207"/>
        <end position="217"/>
    </location>
</feature>
<dbReference type="PANTHER" id="PTHR13780">
    <property type="entry name" value="AMP-ACTIVATED PROTEIN KINASE, GAMMA REGULATORY SUBUNIT"/>
    <property type="match status" value="1"/>
</dbReference>
<dbReference type="PANTHER" id="PTHR13780:SF35">
    <property type="entry name" value="LD22662P"/>
    <property type="match status" value="1"/>
</dbReference>
<accession>A0A8J4Y5F7</accession>
<dbReference type="OrthoDB" id="449052at2759"/>
<dbReference type="InterPro" id="IPR050511">
    <property type="entry name" value="AMPK_gamma/SDS23_families"/>
</dbReference>
<evidence type="ECO:0000256" key="5">
    <source>
        <dbReference type="SAM" id="MobiDB-lite"/>
    </source>
</evidence>
<feature type="compositionally biased region" description="Basic and acidic residues" evidence="5">
    <location>
        <begin position="93"/>
        <end position="111"/>
    </location>
</feature>
<evidence type="ECO:0000256" key="3">
    <source>
        <dbReference type="ARBA" id="ARBA00023122"/>
    </source>
</evidence>
<feature type="compositionally biased region" description="Basic residues" evidence="5">
    <location>
        <begin position="235"/>
        <end position="244"/>
    </location>
</feature>